<evidence type="ECO:0000313" key="1">
    <source>
        <dbReference type="EMBL" id="BAU54483.1"/>
    </source>
</evidence>
<dbReference type="KEGG" id="mgot:MgSA37_02659"/>
<protein>
    <submittedName>
        <fullName evidence="1">Uncharacterized protein</fullName>
    </submittedName>
</protein>
<proteinExistence type="predicted"/>
<organism evidence="1 2">
    <name type="scientific">Mucilaginibacter gotjawali</name>
    <dbReference type="NCBI Taxonomy" id="1550579"/>
    <lineage>
        <taxon>Bacteria</taxon>
        <taxon>Pseudomonadati</taxon>
        <taxon>Bacteroidota</taxon>
        <taxon>Sphingobacteriia</taxon>
        <taxon>Sphingobacteriales</taxon>
        <taxon>Sphingobacteriaceae</taxon>
        <taxon>Mucilaginibacter</taxon>
    </lineage>
</organism>
<dbReference type="RefSeq" id="WP_096352438.1">
    <property type="nucleotide sequence ID" value="NZ_AP017313.1"/>
</dbReference>
<evidence type="ECO:0000313" key="2">
    <source>
        <dbReference type="Proteomes" id="UP000218263"/>
    </source>
</evidence>
<dbReference type="EMBL" id="AP017313">
    <property type="protein sequence ID" value="BAU54483.1"/>
    <property type="molecule type" value="Genomic_DNA"/>
</dbReference>
<reference evidence="1 2" key="1">
    <citation type="submission" date="2015-12" db="EMBL/GenBank/DDBJ databases">
        <title>Genome sequence of Mucilaginibacter gotjawali.</title>
        <authorList>
            <person name="Lee J.S."/>
            <person name="Lee K.C."/>
            <person name="Kim K.K."/>
            <person name="Lee B.W."/>
        </authorList>
    </citation>
    <scope>NUCLEOTIDE SEQUENCE [LARGE SCALE GENOMIC DNA]</scope>
    <source>
        <strain evidence="1 2">SA3-7</strain>
    </source>
</reference>
<accession>A0A0X8X3K7</accession>
<dbReference type="Gene3D" id="2.40.128.410">
    <property type="match status" value="1"/>
</dbReference>
<sequence length="168" mass="18728">MKRLLNILVLLAIVSGSFNLSFGQNPKKAARQAAIKNMVDSIRFYFNAEYALPQRGGMKNLTSIYDVKITKDSINAFLPYYGQAYMAPDPGTTEGGIKFISTNFSYKVNPGKKGGWEIIIKPKDHDISNWRDVQQMILNISPDGYATLSVISTNRDPISFQGNIIAKE</sequence>
<gene>
    <name evidence="1" type="ORF">MgSA37_02659</name>
</gene>
<dbReference type="Pfam" id="PF14059">
    <property type="entry name" value="DUF4251"/>
    <property type="match status" value="1"/>
</dbReference>
<name>A0A0X8X3K7_9SPHI</name>
<keyword evidence="2" id="KW-1185">Reference proteome</keyword>
<dbReference type="AlphaFoldDB" id="A0A0X8X3K7"/>
<dbReference type="InterPro" id="IPR025347">
    <property type="entry name" value="DUF4251"/>
</dbReference>
<dbReference type="Proteomes" id="UP000218263">
    <property type="component" value="Chromosome"/>
</dbReference>
<dbReference type="OrthoDB" id="1097715at2"/>